<evidence type="ECO:0000256" key="8">
    <source>
        <dbReference type="ARBA" id="ARBA00023002"/>
    </source>
</evidence>
<dbReference type="FunFam" id="1.10.630.10:FF:000019">
    <property type="entry name" value="Cytochrome P450 family protein"/>
    <property type="match status" value="1"/>
</dbReference>
<evidence type="ECO:0000256" key="11">
    <source>
        <dbReference type="ARBA" id="ARBA00023136"/>
    </source>
</evidence>
<dbReference type="Pfam" id="PF00067">
    <property type="entry name" value="p450"/>
    <property type="match status" value="1"/>
</dbReference>
<dbReference type="PROSITE" id="PS00086">
    <property type="entry name" value="CYTOCHROME_P450"/>
    <property type="match status" value="1"/>
</dbReference>
<dbReference type="GO" id="GO:0016020">
    <property type="term" value="C:membrane"/>
    <property type="evidence" value="ECO:0007669"/>
    <property type="project" value="UniProtKB-SubCell"/>
</dbReference>
<dbReference type="CDD" id="cd20655">
    <property type="entry name" value="CYP93"/>
    <property type="match status" value="1"/>
</dbReference>
<keyword evidence="7 14" id="KW-1133">Transmembrane helix</keyword>
<dbReference type="Proteomes" id="UP001603857">
    <property type="component" value="Unassembled WGS sequence"/>
</dbReference>
<evidence type="ECO:0000256" key="2">
    <source>
        <dbReference type="ARBA" id="ARBA00004167"/>
    </source>
</evidence>
<gene>
    <name evidence="15" type="ORF">Fmac_029796</name>
</gene>
<dbReference type="PRINTS" id="PR00463">
    <property type="entry name" value="EP450I"/>
</dbReference>
<dbReference type="InterPro" id="IPR051103">
    <property type="entry name" value="Plant_metabolite_P450s"/>
</dbReference>
<evidence type="ECO:0008006" key="17">
    <source>
        <dbReference type="Google" id="ProtNLM"/>
    </source>
</evidence>
<evidence type="ECO:0000256" key="1">
    <source>
        <dbReference type="ARBA" id="ARBA00001971"/>
    </source>
</evidence>
<dbReference type="AlphaFoldDB" id="A0ABD1LBD5"/>
<proteinExistence type="inferred from homology"/>
<keyword evidence="9 12" id="KW-0408">Iron</keyword>
<comment type="similarity">
    <text evidence="3 13">Belongs to the cytochrome P450 family.</text>
</comment>
<keyword evidence="11 14" id="KW-0472">Membrane</keyword>
<evidence type="ECO:0000256" key="12">
    <source>
        <dbReference type="PIRSR" id="PIRSR602401-1"/>
    </source>
</evidence>
<protein>
    <recommendedName>
        <fullName evidence="17">3,9-dihydroxypterocarpan 6A-monooxygenase</fullName>
    </recommendedName>
</protein>
<evidence type="ECO:0000256" key="3">
    <source>
        <dbReference type="ARBA" id="ARBA00010617"/>
    </source>
</evidence>
<feature type="binding site" description="axial binding residue" evidence="12">
    <location>
        <position position="452"/>
    </location>
    <ligand>
        <name>heme</name>
        <dbReference type="ChEBI" id="CHEBI:30413"/>
    </ligand>
    <ligandPart>
        <name>Fe</name>
        <dbReference type="ChEBI" id="CHEBI:18248"/>
    </ligandPart>
</feature>
<accession>A0ABD1LBD5</accession>
<sequence length="518" mass="57823">MDASCGTVLCYIFFSSIAFVIFTSLFKSLITRSRNSRTPPSPPTLPIIGHLHLLGSVIPKSFQALALRHGPLIQLRLGASTCVVVSNAQVAKEVMKTQELNFCCRPQFGSSEYFLYKGSGLITAPYGRYWRFMKKLCVTNLLSSSQLGRFVHIREQEIKKLLKSLMVCSTLGRASDLSFDLTALTNNIMCRMAMSTTCLEKVNDAEEILGLVREFLHAAAKLSMGEVLGPLGKFDLFGHGKKLVNIVGKFDRLLERVLEEHEEKNSEARRGQTWDMMDILLQVSKDPNADVRLTRNDIKAFFLDIFLAGTDTSSAALQWAMAEMMNNPRVLRKVKAEIDAVVGSSRLVNESDVPNLPYLHAVVKEVLRLHPTAPLALRQSAEDCRINGYDVKGHTRTLINVYAVMRDPQAWLNPEEFIPERFLEGSDGINRVIAMDGDDFRYLPFGFGRRRCPGSSLALTVIHVTVASLIQCFEWKIKDGVSMEEGSSFSTGLAKPIVCYPVTCFNPFEPTFQETTTA</sequence>
<dbReference type="InterPro" id="IPR036396">
    <property type="entry name" value="Cyt_P450_sf"/>
</dbReference>
<keyword evidence="10 13" id="KW-0503">Monooxygenase</keyword>
<dbReference type="PANTHER" id="PTHR24298:SF204">
    <property type="entry name" value="CYTOCHROME P450, FAMILY 712, SUBFAMILY A, POLYPEPTIDE 1"/>
    <property type="match status" value="1"/>
</dbReference>
<evidence type="ECO:0000313" key="15">
    <source>
        <dbReference type="EMBL" id="KAL2320827.1"/>
    </source>
</evidence>
<evidence type="ECO:0000256" key="6">
    <source>
        <dbReference type="ARBA" id="ARBA00022723"/>
    </source>
</evidence>
<keyword evidence="8 13" id="KW-0560">Oxidoreductase</keyword>
<evidence type="ECO:0000256" key="10">
    <source>
        <dbReference type="ARBA" id="ARBA00023033"/>
    </source>
</evidence>
<evidence type="ECO:0000313" key="16">
    <source>
        <dbReference type="Proteomes" id="UP001603857"/>
    </source>
</evidence>
<feature type="transmembrane region" description="Helical" evidence="14">
    <location>
        <begin position="6"/>
        <end position="26"/>
    </location>
</feature>
<dbReference type="SUPFAM" id="SSF48264">
    <property type="entry name" value="Cytochrome P450"/>
    <property type="match status" value="1"/>
</dbReference>
<dbReference type="InterPro" id="IPR017972">
    <property type="entry name" value="Cyt_P450_CS"/>
</dbReference>
<reference evidence="15 16" key="1">
    <citation type="submission" date="2024-08" db="EMBL/GenBank/DDBJ databases">
        <title>Insights into the chromosomal genome structure of Flemingia macrophylla.</title>
        <authorList>
            <person name="Ding Y."/>
            <person name="Zhao Y."/>
            <person name="Bi W."/>
            <person name="Wu M."/>
            <person name="Zhao G."/>
            <person name="Gong Y."/>
            <person name="Li W."/>
            <person name="Zhang P."/>
        </authorList>
    </citation>
    <scope>NUCLEOTIDE SEQUENCE [LARGE SCALE GENOMIC DNA]</scope>
    <source>
        <strain evidence="15">DYQJB</strain>
        <tissue evidence="15">Leaf</tissue>
    </source>
</reference>
<evidence type="ECO:0000256" key="7">
    <source>
        <dbReference type="ARBA" id="ARBA00022989"/>
    </source>
</evidence>
<dbReference type="GO" id="GO:0046872">
    <property type="term" value="F:metal ion binding"/>
    <property type="evidence" value="ECO:0007669"/>
    <property type="project" value="UniProtKB-KW"/>
</dbReference>
<name>A0ABD1LBD5_9FABA</name>
<comment type="cofactor">
    <cofactor evidence="1 12">
        <name>heme</name>
        <dbReference type="ChEBI" id="CHEBI:30413"/>
    </cofactor>
</comment>
<keyword evidence="5 14" id="KW-0812">Transmembrane</keyword>
<dbReference type="Gene3D" id="1.10.630.10">
    <property type="entry name" value="Cytochrome P450"/>
    <property type="match status" value="1"/>
</dbReference>
<dbReference type="PANTHER" id="PTHR24298">
    <property type="entry name" value="FLAVONOID 3'-MONOOXYGENASE-RELATED"/>
    <property type="match status" value="1"/>
</dbReference>
<comment type="subcellular location">
    <subcellularLocation>
        <location evidence="2">Membrane</location>
        <topology evidence="2">Single-pass membrane protein</topology>
    </subcellularLocation>
</comment>
<dbReference type="GO" id="GO:0004497">
    <property type="term" value="F:monooxygenase activity"/>
    <property type="evidence" value="ECO:0007669"/>
    <property type="project" value="UniProtKB-KW"/>
</dbReference>
<evidence type="ECO:0000256" key="13">
    <source>
        <dbReference type="RuleBase" id="RU000461"/>
    </source>
</evidence>
<dbReference type="EMBL" id="JBGMDY010000010">
    <property type="protein sequence ID" value="KAL2320827.1"/>
    <property type="molecule type" value="Genomic_DNA"/>
</dbReference>
<dbReference type="InterPro" id="IPR001128">
    <property type="entry name" value="Cyt_P450"/>
</dbReference>
<evidence type="ECO:0000256" key="5">
    <source>
        <dbReference type="ARBA" id="ARBA00022692"/>
    </source>
</evidence>
<dbReference type="PRINTS" id="PR00385">
    <property type="entry name" value="P450"/>
</dbReference>
<evidence type="ECO:0000256" key="14">
    <source>
        <dbReference type="SAM" id="Phobius"/>
    </source>
</evidence>
<keyword evidence="4 12" id="KW-0349">Heme</keyword>
<organism evidence="15 16">
    <name type="scientific">Flemingia macrophylla</name>
    <dbReference type="NCBI Taxonomy" id="520843"/>
    <lineage>
        <taxon>Eukaryota</taxon>
        <taxon>Viridiplantae</taxon>
        <taxon>Streptophyta</taxon>
        <taxon>Embryophyta</taxon>
        <taxon>Tracheophyta</taxon>
        <taxon>Spermatophyta</taxon>
        <taxon>Magnoliopsida</taxon>
        <taxon>eudicotyledons</taxon>
        <taxon>Gunneridae</taxon>
        <taxon>Pentapetalae</taxon>
        <taxon>rosids</taxon>
        <taxon>fabids</taxon>
        <taxon>Fabales</taxon>
        <taxon>Fabaceae</taxon>
        <taxon>Papilionoideae</taxon>
        <taxon>50 kb inversion clade</taxon>
        <taxon>NPAAA clade</taxon>
        <taxon>indigoferoid/millettioid clade</taxon>
        <taxon>Phaseoleae</taxon>
        <taxon>Flemingia</taxon>
    </lineage>
</organism>
<keyword evidence="6 12" id="KW-0479">Metal-binding</keyword>
<keyword evidence="16" id="KW-1185">Reference proteome</keyword>
<dbReference type="InterPro" id="IPR002401">
    <property type="entry name" value="Cyt_P450_E_grp-I"/>
</dbReference>
<evidence type="ECO:0000256" key="9">
    <source>
        <dbReference type="ARBA" id="ARBA00023004"/>
    </source>
</evidence>
<comment type="caution">
    <text evidence="15">The sequence shown here is derived from an EMBL/GenBank/DDBJ whole genome shotgun (WGS) entry which is preliminary data.</text>
</comment>
<evidence type="ECO:0000256" key="4">
    <source>
        <dbReference type="ARBA" id="ARBA00022617"/>
    </source>
</evidence>